<dbReference type="AlphaFoldDB" id="A0A6G3XJB8"/>
<gene>
    <name evidence="2" type="ORF">G3M58_66985</name>
</gene>
<name>A0A6G3XJB8_9ACTN</name>
<feature type="compositionally biased region" description="Low complexity" evidence="1">
    <location>
        <begin position="85"/>
        <end position="98"/>
    </location>
</feature>
<comment type="caution">
    <text evidence="2">The sequence shown here is derived from an EMBL/GenBank/DDBJ whole genome shotgun (WGS) entry which is preliminary data.</text>
</comment>
<sequence>MTTCSSSPRSNEPAIPHEPNGTAQPSAETTVATGTHQVEQTSVQPAAGLHETYEAYPAGRSEPAVAGSHQADRAEAEPVALGSHPAAGAGTRPAAPDP</sequence>
<feature type="non-terminal residue" evidence="2">
    <location>
        <position position="98"/>
    </location>
</feature>
<accession>A0A6G3XJB8</accession>
<proteinExistence type="predicted"/>
<reference evidence="2" key="1">
    <citation type="submission" date="2020-01" db="EMBL/GenBank/DDBJ databases">
        <title>Insect and environment-associated Actinomycetes.</title>
        <authorList>
            <person name="Currrie C."/>
            <person name="Chevrette M."/>
            <person name="Carlson C."/>
            <person name="Stubbendieck R."/>
            <person name="Wendt-Pienkowski E."/>
        </authorList>
    </citation>
    <scope>NUCLEOTIDE SEQUENCE</scope>
    <source>
        <strain evidence="2">SID7499</strain>
    </source>
</reference>
<evidence type="ECO:0000313" key="2">
    <source>
        <dbReference type="EMBL" id="NEE17899.1"/>
    </source>
</evidence>
<feature type="compositionally biased region" description="Polar residues" evidence="1">
    <location>
        <begin position="1"/>
        <end position="10"/>
    </location>
</feature>
<feature type="region of interest" description="Disordered" evidence="1">
    <location>
        <begin position="1"/>
        <end position="98"/>
    </location>
</feature>
<feature type="compositionally biased region" description="Polar residues" evidence="1">
    <location>
        <begin position="21"/>
        <end position="44"/>
    </location>
</feature>
<dbReference type="EMBL" id="JAAGMN010006991">
    <property type="protein sequence ID" value="NEE17899.1"/>
    <property type="molecule type" value="Genomic_DNA"/>
</dbReference>
<protein>
    <submittedName>
        <fullName evidence="2">Uncharacterized protein</fullName>
    </submittedName>
</protein>
<evidence type="ECO:0000256" key="1">
    <source>
        <dbReference type="SAM" id="MobiDB-lite"/>
    </source>
</evidence>
<organism evidence="2">
    <name type="scientific">Streptomyces sp. SID7499</name>
    <dbReference type="NCBI Taxonomy" id="2706086"/>
    <lineage>
        <taxon>Bacteria</taxon>
        <taxon>Bacillati</taxon>
        <taxon>Actinomycetota</taxon>
        <taxon>Actinomycetes</taxon>
        <taxon>Kitasatosporales</taxon>
        <taxon>Streptomycetaceae</taxon>
        <taxon>Streptomyces</taxon>
    </lineage>
</organism>